<dbReference type="OrthoDB" id="264354at2759"/>
<dbReference type="SMART" id="SM00879">
    <property type="entry name" value="Brix"/>
    <property type="match status" value="1"/>
</dbReference>
<evidence type="ECO:0000313" key="4">
    <source>
        <dbReference type="EMBL" id="ERL87766.1"/>
    </source>
</evidence>
<dbReference type="SUPFAM" id="SSF52954">
    <property type="entry name" value="Class II aaRS ABD-related"/>
    <property type="match status" value="1"/>
</dbReference>
<dbReference type="PANTHER" id="PTHR22734:SF3">
    <property type="entry name" value="RIBOSOME PRODUCTION FACTOR 1"/>
    <property type="match status" value="1"/>
</dbReference>
<gene>
    <name evidence="4" type="ORF">D910_05155</name>
    <name evidence="3" type="ORF">YQE_03650</name>
</gene>
<dbReference type="InterPro" id="IPR044281">
    <property type="entry name" value="IMP4/RPF1"/>
</dbReference>
<organism evidence="3">
    <name type="scientific">Dendroctonus ponderosae</name>
    <name type="common">Mountain pine beetle</name>
    <dbReference type="NCBI Taxonomy" id="77166"/>
    <lineage>
        <taxon>Eukaryota</taxon>
        <taxon>Metazoa</taxon>
        <taxon>Ecdysozoa</taxon>
        <taxon>Arthropoda</taxon>
        <taxon>Hexapoda</taxon>
        <taxon>Insecta</taxon>
        <taxon>Pterygota</taxon>
        <taxon>Neoptera</taxon>
        <taxon>Endopterygota</taxon>
        <taxon>Coleoptera</taxon>
        <taxon>Polyphaga</taxon>
        <taxon>Cucujiformia</taxon>
        <taxon>Curculionidae</taxon>
        <taxon>Scolytinae</taxon>
        <taxon>Dendroctonus</taxon>
    </lineage>
</organism>
<dbReference type="HOGENOM" id="CLU_040063_1_0_1"/>
<feature type="region of interest" description="Disordered" evidence="1">
    <location>
        <begin position="1"/>
        <end position="89"/>
    </location>
</feature>
<dbReference type="EMBL" id="KB631992">
    <property type="protein sequence ID" value="ERL87766.1"/>
    <property type="molecule type" value="Genomic_DNA"/>
</dbReference>
<proteinExistence type="predicted"/>
<feature type="compositionally biased region" description="Acidic residues" evidence="1">
    <location>
        <begin position="1"/>
        <end position="13"/>
    </location>
</feature>
<dbReference type="EMBL" id="KB740635">
    <property type="protein sequence ID" value="ENN79827.1"/>
    <property type="molecule type" value="Genomic_DNA"/>
</dbReference>
<dbReference type="AlphaFoldDB" id="N6UM87"/>
<dbReference type="GO" id="GO:0005730">
    <property type="term" value="C:nucleolus"/>
    <property type="evidence" value="ECO:0007669"/>
    <property type="project" value="TreeGrafter"/>
</dbReference>
<evidence type="ECO:0000313" key="3">
    <source>
        <dbReference type="EMBL" id="ENN79827.1"/>
    </source>
</evidence>
<name>N6UM87_DENPD</name>
<dbReference type="PROSITE" id="PS50833">
    <property type="entry name" value="BRIX"/>
    <property type="match status" value="1"/>
</dbReference>
<dbReference type="Gene3D" id="3.40.50.10480">
    <property type="entry name" value="Probable brix-domain ribosomal biogenesis protein"/>
    <property type="match status" value="2"/>
</dbReference>
<feature type="compositionally biased region" description="Polar residues" evidence="1">
    <location>
        <begin position="37"/>
        <end position="49"/>
    </location>
</feature>
<dbReference type="GO" id="GO:0042134">
    <property type="term" value="F:rRNA primary transcript binding"/>
    <property type="evidence" value="ECO:0007669"/>
    <property type="project" value="InterPro"/>
</dbReference>
<dbReference type="Pfam" id="PF04427">
    <property type="entry name" value="Brix"/>
    <property type="match status" value="1"/>
</dbReference>
<evidence type="ECO:0000259" key="2">
    <source>
        <dbReference type="PROSITE" id="PS50833"/>
    </source>
</evidence>
<dbReference type="OMA" id="AWIISNK"/>
<feature type="domain" description="Brix" evidence="2">
    <location>
        <begin position="120"/>
        <end position="322"/>
    </location>
</feature>
<reference evidence="3 5" key="1">
    <citation type="journal article" date="2013" name="Genome Biol.">
        <title>Draft genome of the mountain pine beetle, Dendroctonus ponderosae Hopkins, a major forest pest.</title>
        <authorList>
            <person name="Keeling C.I."/>
            <person name="Yuen M.M."/>
            <person name="Liao N.Y."/>
            <person name="Docking T.R."/>
            <person name="Chan S.K."/>
            <person name="Taylor G.A."/>
            <person name="Palmquist D.L."/>
            <person name="Jackman S.D."/>
            <person name="Nguyen A."/>
            <person name="Li M."/>
            <person name="Henderson H."/>
            <person name="Janes J.K."/>
            <person name="Zhao Y."/>
            <person name="Pandoh P."/>
            <person name="Moore R."/>
            <person name="Sperling F.A."/>
            <person name="Huber D.P."/>
            <person name="Birol I."/>
            <person name="Jones S.J."/>
            <person name="Bohlmann J."/>
        </authorList>
    </citation>
    <scope>NUCLEOTIDE SEQUENCE</scope>
</reference>
<sequence length="348" mass="40574">MSDTDESSEEPEVKEELDIKPSTSGSVLFPSEAKFSNIRNKQVRAQQFQKLKREQAKASKAAKKQRKLDGGPKKIPHTIDSLRSKDPTTVTNLEDDENELVRDDLEKDEFSDYYRQSYEPKVLITYADNPLRKTRIFGRELTRIFPNSISLYRNRSGVKKMVKSATERKFTDILGKSETFHPLIGNLYCRFPVINENRKEPNGLLVIHLPNGPTAHFKLSNVRITTELKRNHRNITAHRPEVVLNNFTTRLGLTVGRMLGALFHYDPQFVGQRAVTFHNQRDFIFFRHYRYGFDEDGKRARLKELGPRFTLKLCSLQKGTFDSKYGQYEWIKEGRRHAMETSRRKFDL</sequence>
<dbReference type="GO" id="GO:0030687">
    <property type="term" value="C:preribosome, large subunit precursor"/>
    <property type="evidence" value="ECO:0007669"/>
    <property type="project" value="TreeGrafter"/>
</dbReference>
<dbReference type="STRING" id="77166.N6UM87"/>
<accession>N6UM87</accession>
<dbReference type="Proteomes" id="UP000030742">
    <property type="component" value="Unassembled WGS sequence"/>
</dbReference>
<protein>
    <recommendedName>
        <fullName evidence="2">Brix domain-containing protein</fullName>
    </recommendedName>
</protein>
<feature type="non-terminal residue" evidence="3">
    <location>
        <position position="1"/>
    </location>
</feature>
<dbReference type="GO" id="GO:0000460">
    <property type="term" value="P:maturation of 5.8S rRNA"/>
    <property type="evidence" value="ECO:0007669"/>
    <property type="project" value="TreeGrafter"/>
</dbReference>
<dbReference type="InterPro" id="IPR007109">
    <property type="entry name" value="Brix"/>
</dbReference>
<evidence type="ECO:0000256" key="1">
    <source>
        <dbReference type="SAM" id="MobiDB-lite"/>
    </source>
</evidence>
<dbReference type="GO" id="GO:0000470">
    <property type="term" value="P:maturation of LSU-rRNA"/>
    <property type="evidence" value="ECO:0007669"/>
    <property type="project" value="TreeGrafter"/>
</dbReference>
<dbReference type="PANTHER" id="PTHR22734">
    <property type="entry name" value="U3 SMALL NUCLEOLAR RIBONUCLEOPROTEIN PROTEIN IMP4"/>
    <property type="match status" value="1"/>
</dbReference>
<evidence type="ECO:0000313" key="5">
    <source>
        <dbReference type="Proteomes" id="UP000030742"/>
    </source>
</evidence>